<name>A0A978UVV6_ZIZJJ</name>
<dbReference type="Proteomes" id="UP000813462">
    <property type="component" value="Unassembled WGS sequence"/>
</dbReference>
<proteinExistence type="predicted"/>
<evidence type="ECO:0000313" key="3">
    <source>
        <dbReference type="Proteomes" id="UP000813462"/>
    </source>
</evidence>
<dbReference type="EMBL" id="JAEACU010000009">
    <property type="protein sequence ID" value="KAH7519006.1"/>
    <property type="molecule type" value="Genomic_DNA"/>
</dbReference>
<protein>
    <recommendedName>
        <fullName evidence="1">Retrovirus-related Pol polyprotein from transposon TNT 1-94-like beta-barrel domain-containing protein</fullName>
    </recommendedName>
</protein>
<reference evidence="2" key="1">
    <citation type="journal article" date="2021" name="Front. Plant Sci.">
        <title>Chromosome-Scale Genome Assembly for Chinese Sour Jujube and Insights Into Its Genome Evolution and Domestication Signature.</title>
        <authorList>
            <person name="Shen L.-Y."/>
            <person name="Luo H."/>
            <person name="Wang X.-L."/>
            <person name="Wang X.-M."/>
            <person name="Qiu X.-J."/>
            <person name="Liu H."/>
            <person name="Zhou S.-S."/>
            <person name="Jia K.-H."/>
            <person name="Nie S."/>
            <person name="Bao Y.-T."/>
            <person name="Zhang R.-G."/>
            <person name="Yun Q.-Z."/>
            <person name="Chai Y.-H."/>
            <person name="Lu J.-Y."/>
            <person name="Li Y."/>
            <person name="Zhao S.-W."/>
            <person name="Mao J.-F."/>
            <person name="Jia S.-G."/>
            <person name="Mao Y.-M."/>
        </authorList>
    </citation>
    <scope>NUCLEOTIDE SEQUENCE</scope>
    <source>
        <strain evidence="2">AT0</strain>
        <tissue evidence="2">Leaf</tissue>
    </source>
</reference>
<sequence length="233" mass="25676">MPANLTSYIVPSALSNDHNPTANVVSASLQKDPSWFLDSGATNHIVADGDSLLEQIEYQGNNKLVVGNDRNLEITHLGNTLIPSLSMIIKLNNVLVVPRIAKNLLSISQLTRDNELTAEFTAQCCFIKDKVGQIQLKGVLQEGLYKLHVPAVQRRLLTANNVFATCNKCHKCRNNCCCGISETSYNHSLITIASVNTQFANLESSNVSDLLCQQISESEFSLFHRRLGHPNTK</sequence>
<dbReference type="AlphaFoldDB" id="A0A978UVV6"/>
<evidence type="ECO:0000313" key="2">
    <source>
        <dbReference type="EMBL" id="KAH7519006.1"/>
    </source>
</evidence>
<comment type="caution">
    <text evidence="2">The sequence shown here is derived from an EMBL/GenBank/DDBJ whole genome shotgun (WGS) entry which is preliminary data.</text>
</comment>
<gene>
    <name evidence="2" type="ORF">FEM48_Zijuj09G0231700</name>
</gene>
<accession>A0A978UVV6</accession>
<feature type="domain" description="Retrovirus-related Pol polyprotein from transposon TNT 1-94-like beta-barrel" evidence="1">
    <location>
        <begin position="35"/>
        <end position="112"/>
    </location>
</feature>
<evidence type="ECO:0000259" key="1">
    <source>
        <dbReference type="Pfam" id="PF22936"/>
    </source>
</evidence>
<dbReference type="Pfam" id="PF22936">
    <property type="entry name" value="Pol_BBD"/>
    <property type="match status" value="1"/>
</dbReference>
<organism evidence="2 3">
    <name type="scientific">Ziziphus jujuba var. spinosa</name>
    <dbReference type="NCBI Taxonomy" id="714518"/>
    <lineage>
        <taxon>Eukaryota</taxon>
        <taxon>Viridiplantae</taxon>
        <taxon>Streptophyta</taxon>
        <taxon>Embryophyta</taxon>
        <taxon>Tracheophyta</taxon>
        <taxon>Spermatophyta</taxon>
        <taxon>Magnoliopsida</taxon>
        <taxon>eudicotyledons</taxon>
        <taxon>Gunneridae</taxon>
        <taxon>Pentapetalae</taxon>
        <taxon>rosids</taxon>
        <taxon>fabids</taxon>
        <taxon>Rosales</taxon>
        <taxon>Rhamnaceae</taxon>
        <taxon>Paliureae</taxon>
        <taxon>Ziziphus</taxon>
    </lineage>
</organism>
<dbReference type="InterPro" id="IPR054722">
    <property type="entry name" value="PolX-like_BBD"/>
</dbReference>